<reference evidence="2" key="1">
    <citation type="submission" date="2019-12" db="EMBL/GenBank/DDBJ databases">
        <title>The sialotranscriptome of the gopher-tortoise tick, Amblyomma tuberculatum.</title>
        <authorList>
            <person name="Karim S."/>
            <person name="Andersen J."/>
            <person name="Kumar D."/>
            <person name="Adamson S."/>
            <person name="Ennen J."/>
            <person name="Qualis C.P."/>
            <person name="Ribeiro J.M.C."/>
        </authorList>
    </citation>
    <scope>NUCLEOTIDE SEQUENCE</scope>
    <source>
        <strain evidence="2">Removed</strain>
        <tissue evidence="2">Salivary glands</tissue>
    </source>
</reference>
<proteinExistence type="predicted"/>
<feature type="signal peptide" evidence="1">
    <location>
        <begin position="1"/>
        <end position="21"/>
    </location>
</feature>
<name>A0A6M2E2F6_9ACAR</name>
<sequence>MTGKYFALALLLLGMLAKATAVEPECPLLKCQAGSKVACFIDHGQCQCSCVTDDDPCASLRSHFCPPHFIVLCSTEGTTCKCRCSPLLTS</sequence>
<dbReference type="AlphaFoldDB" id="A0A6M2E2F6"/>
<keyword evidence="1" id="KW-0732">Signal</keyword>
<accession>A0A6M2E2F6</accession>
<evidence type="ECO:0000313" key="2">
    <source>
        <dbReference type="EMBL" id="NOV52120.1"/>
    </source>
</evidence>
<organism evidence="2">
    <name type="scientific">Amblyomma tuberculatum</name>
    <dbReference type="NCBI Taxonomy" id="48802"/>
    <lineage>
        <taxon>Eukaryota</taxon>
        <taxon>Metazoa</taxon>
        <taxon>Ecdysozoa</taxon>
        <taxon>Arthropoda</taxon>
        <taxon>Chelicerata</taxon>
        <taxon>Arachnida</taxon>
        <taxon>Acari</taxon>
        <taxon>Parasitiformes</taxon>
        <taxon>Ixodida</taxon>
        <taxon>Ixodoidea</taxon>
        <taxon>Ixodidae</taxon>
        <taxon>Amblyomminae</taxon>
        <taxon>Amblyomma</taxon>
    </lineage>
</organism>
<evidence type="ECO:0000256" key="1">
    <source>
        <dbReference type="SAM" id="SignalP"/>
    </source>
</evidence>
<protein>
    <submittedName>
        <fullName evidence="2">Putative conserved secreted protein</fullName>
    </submittedName>
</protein>
<dbReference type="EMBL" id="GIDH01000177">
    <property type="protein sequence ID" value="NOV52120.1"/>
    <property type="molecule type" value="Transcribed_RNA"/>
</dbReference>
<feature type="chain" id="PRO_5027113308" evidence="1">
    <location>
        <begin position="22"/>
        <end position="90"/>
    </location>
</feature>